<evidence type="ECO:0000313" key="11">
    <source>
        <dbReference type="EMBL" id="KAF2180555.1"/>
    </source>
</evidence>
<keyword evidence="8" id="KW-0449">Lipoprotein</keyword>
<evidence type="ECO:0000256" key="8">
    <source>
        <dbReference type="ARBA" id="ARBA00023288"/>
    </source>
</evidence>
<evidence type="ECO:0000256" key="3">
    <source>
        <dbReference type="ARBA" id="ARBA00010031"/>
    </source>
</evidence>
<feature type="signal peptide" evidence="9">
    <location>
        <begin position="1"/>
        <end position="33"/>
    </location>
</feature>
<comment type="subcellular location">
    <subcellularLocation>
        <location evidence="1">Membrane</location>
        <topology evidence="1">Lipid-anchor</topology>
        <topology evidence="1">GPI-anchor</topology>
    </subcellularLocation>
    <subcellularLocation>
        <location evidence="2">Secreted</location>
    </subcellularLocation>
</comment>
<accession>A0A6A6DNB9</accession>
<evidence type="ECO:0000256" key="5">
    <source>
        <dbReference type="ARBA" id="ARBA00022622"/>
    </source>
</evidence>
<evidence type="ECO:0000256" key="6">
    <source>
        <dbReference type="ARBA" id="ARBA00022729"/>
    </source>
</evidence>
<sequence length="129" mass="13840">MFNRSNQSRFLKNSIMHLSFVVILAAIVATTVAQDPAALPQCPLSRDSELLSLPPAPFASLQTFEGHGYLTSPQKDCWNVSAAQAGCDPNVDDECLCGVFFDLVTECVSATCSIPDNLAALDFLDQACP</sequence>
<keyword evidence="12" id="KW-1185">Reference proteome</keyword>
<keyword evidence="5" id="KW-0325">Glycoprotein</keyword>
<protein>
    <recommendedName>
        <fullName evidence="10">CFEM domain-containing protein</fullName>
    </recommendedName>
</protein>
<gene>
    <name evidence="11" type="ORF">K469DRAFT_753251</name>
</gene>
<reference evidence="11" key="1">
    <citation type="journal article" date="2020" name="Stud. Mycol.">
        <title>101 Dothideomycetes genomes: a test case for predicting lifestyles and emergence of pathogens.</title>
        <authorList>
            <person name="Haridas S."/>
            <person name="Albert R."/>
            <person name="Binder M."/>
            <person name="Bloem J."/>
            <person name="Labutti K."/>
            <person name="Salamov A."/>
            <person name="Andreopoulos B."/>
            <person name="Baker S."/>
            <person name="Barry K."/>
            <person name="Bills G."/>
            <person name="Bluhm B."/>
            <person name="Cannon C."/>
            <person name="Castanera R."/>
            <person name="Culley D."/>
            <person name="Daum C."/>
            <person name="Ezra D."/>
            <person name="Gonzalez J."/>
            <person name="Henrissat B."/>
            <person name="Kuo A."/>
            <person name="Liang C."/>
            <person name="Lipzen A."/>
            <person name="Lutzoni F."/>
            <person name="Magnuson J."/>
            <person name="Mondo S."/>
            <person name="Nolan M."/>
            <person name="Ohm R."/>
            <person name="Pangilinan J."/>
            <person name="Park H.-J."/>
            <person name="Ramirez L."/>
            <person name="Alfaro M."/>
            <person name="Sun H."/>
            <person name="Tritt A."/>
            <person name="Yoshinaga Y."/>
            <person name="Zwiers L.-H."/>
            <person name="Turgeon B."/>
            <person name="Goodwin S."/>
            <person name="Spatafora J."/>
            <person name="Crous P."/>
            <person name="Grigoriev I."/>
        </authorList>
    </citation>
    <scope>NUCLEOTIDE SEQUENCE</scope>
    <source>
        <strain evidence="11">CBS 207.26</strain>
    </source>
</reference>
<dbReference type="Proteomes" id="UP000800200">
    <property type="component" value="Unassembled WGS sequence"/>
</dbReference>
<evidence type="ECO:0000313" key="12">
    <source>
        <dbReference type="Proteomes" id="UP000800200"/>
    </source>
</evidence>
<organism evidence="11 12">
    <name type="scientific">Zopfia rhizophila CBS 207.26</name>
    <dbReference type="NCBI Taxonomy" id="1314779"/>
    <lineage>
        <taxon>Eukaryota</taxon>
        <taxon>Fungi</taxon>
        <taxon>Dikarya</taxon>
        <taxon>Ascomycota</taxon>
        <taxon>Pezizomycotina</taxon>
        <taxon>Dothideomycetes</taxon>
        <taxon>Dothideomycetes incertae sedis</taxon>
        <taxon>Zopfiaceae</taxon>
        <taxon>Zopfia</taxon>
    </lineage>
</organism>
<evidence type="ECO:0000256" key="9">
    <source>
        <dbReference type="SAM" id="SignalP"/>
    </source>
</evidence>
<dbReference type="EMBL" id="ML994657">
    <property type="protein sequence ID" value="KAF2180555.1"/>
    <property type="molecule type" value="Genomic_DNA"/>
</dbReference>
<keyword evidence="5" id="KW-0336">GPI-anchor</keyword>
<comment type="similarity">
    <text evidence="3">Belongs to the RBT5 family.</text>
</comment>
<keyword evidence="7" id="KW-1015">Disulfide bond</keyword>
<evidence type="ECO:0000256" key="7">
    <source>
        <dbReference type="ARBA" id="ARBA00023157"/>
    </source>
</evidence>
<name>A0A6A6DNB9_9PEZI</name>
<keyword evidence="5" id="KW-0472">Membrane</keyword>
<evidence type="ECO:0000259" key="10">
    <source>
        <dbReference type="Pfam" id="PF05730"/>
    </source>
</evidence>
<dbReference type="OrthoDB" id="3785142at2759"/>
<keyword evidence="4" id="KW-0964">Secreted</keyword>
<dbReference type="Pfam" id="PF05730">
    <property type="entry name" value="CFEM"/>
    <property type="match status" value="1"/>
</dbReference>
<dbReference type="GO" id="GO:0098552">
    <property type="term" value="C:side of membrane"/>
    <property type="evidence" value="ECO:0007669"/>
    <property type="project" value="UniProtKB-KW"/>
</dbReference>
<dbReference type="GO" id="GO:0005576">
    <property type="term" value="C:extracellular region"/>
    <property type="evidence" value="ECO:0007669"/>
    <property type="project" value="UniProtKB-SubCell"/>
</dbReference>
<evidence type="ECO:0000256" key="1">
    <source>
        <dbReference type="ARBA" id="ARBA00004589"/>
    </source>
</evidence>
<keyword evidence="6 9" id="KW-0732">Signal</keyword>
<feature type="chain" id="PRO_5025667834" description="CFEM domain-containing protein" evidence="9">
    <location>
        <begin position="34"/>
        <end position="129"/>
    </location>
</feature>
<proteinExistence type="inferred from homology"/>
<dbReference type="AlphaFoldDB" id="A0A6A6DNB9"/>
<evidence type="ECO:0000256" key="2">
    <source>
        <dbReference type="ARBA" id="ARBA00004613"/>
    </source>
</evidence>
<evidence type="ECO:0000256" key="4">
    <source>
        <dbReference type="ARBA" id="ARBA00022525"/>
    </source>
</evidence>
<feature type="domain" description="CFEM" evidence="10">
    <location>
        <begin position="75"/>
        <end position="128"/>
    </location>
</feature>
<dbReference type="InterPro" id="IPR008427">
    <property type="entry name" value="Extracellular_membr_CFEM_dom"/>
</dbReference>